<accession>A0ABX4YGG3</accession>
<feature type="region of interest" description="Disordered" evidence="1">
    <location>
        <begin position="495"/>
        <end position="523"/>
    </location>
</feature>
<organism evidence="2 3">
    <name type="scientific">Leptospira inadai serovar Lyme</name>
    <dbReference type="NCBI Taxonomy" id="293084"/>
    <lineage>
        <taxon>Bacteria</taxon>
        <taxon>Pseudomonadati</taxon>
        <taxon>Spirochaetota</taxon>
        <taxon>Spirochaetia</taxon>
        <taxon>Leptospirales</taxon>
        <taxon>Leptospiraceae</taxon>
        <taxon>Leptospira</taxon>
    </lineage>
</organism>
<evidence type="ECO:0000256" key="1">
    <source>
        <dbReference type="SAM" id="MobiDB-lite"/>
    </source>
</evidence>
<keyword evidence="3" id="KW-1185">Reference proteome</keyword>
<protein>
    <submittedName>
        <fullName evidence="2">Phage portal protein</fullName>
    </submittedName>
</protein>
<feature type="compositionally biased region" description="Polar residues" evidence="1">
    <location>
        <begin position="28"/>
        <end position="39"/>
    </location>
</feature>
<dbReference type="Proteomes" id="UP000094669">
    <property type="component" value="Unassembled WGS sequence"/>
</dbReference>
<sequence length="523" mass="59434">MGIPGRPRGKDYEKNLEKRRRLEKEKSSSQNPSKSQTNPRIVELSKSFISYINSENIAGRTYKNPTYTYKQNQNITDGVLVRPLWRIPTSALRNAATGTSLISAIHTVRVDFLHRFARINKKEGLWFRTEDPDDELTDEMETEMRETGKWFERMGDLIDGWQSRDNLYTVFEMMIRDTLTIDSVCFYLVWNSLSKLIELKYLDPATIFACDPKKGYRGDKGIAFVQMIDDDVVETFTSNEILLTHKNHMSDVNMRGFGFSPLEACILDLSGIVNALKLNRKMFERNILPGFASLSADMSEDAVESLNTQFREMFSDLENSGKVPFIASSAGEIKWTPLNLPSDMMLEKFMQWGTLFVLSAHGMDQAELGLHLNSGQNQYEANQIDKAVHSMTRANKSLLSNAENIFNTLLTLKGVESPFVCYIAGQDPEDELAKLNKEKDEVQNWKLIDEVRIENDLPPLGEKMAELYGVDESKYKLAGAIVLNTVFQQNLSGISAASTDSPEEEPDSFNKKDEDYYDPDLAM</sequence>
<dbReference type="RefSeq" id="WP_010568207.1">
    <property type="nucleotide sequence ID" value="NZ_MCRM02000015.1"/>
</dbReference>
<feature type="region of interest" description="Disordered" evidence="1">
    <location>
        <begin position="1"/>
        <end position="40"/>
    </location>
</feature>
<gene>
    <name evidence="2" type="ORF">BES34_014305</name>
</gene>
<feature type="compositionally biased region" description="Basic and acidic residues" evidence="1">
    <location>
        <begin position="8"/>
        <end position="27"/>
    </location>
</feature>
<name>A0ABX4YGG3_9LEPT</name>
<evidence type="ECO:0000313" key="2">
    <source>
        <dbReference type="EMBL" id="PNV74352.1"/>
    </source>
</evidence>
<evidence type="ECO:0000313" key="3">
    <source>
        <dbReference type="Proteomes" id="UP000094669"/>
    </source>
</evidence>
<reference evidence="2" key="1">
    <citation type="submission" date="2018-01" db="EMBL/GenBank/DDBJ databases">
        <title>Genomic characterization of Leptospira inadai serogroup Lyme isolated from captured rat in Brazil and comparative analysis with human reference strain.</title>
        <authorList>
            <person name="Moreno L.Z."/>
            <person name="Loureiro A.P."/>
            <person name="Miraglia F."/>
            <person name="Kremer F.S."/>
            <person name="Eslabao M.R."/>
            <person name="Dellagostin O.A."/>
            <person name="Lilenbaum W."/>
            <person name="Moreno A.M."/>
        </authorList>
    </citation>
    <scope>NUCLEOTIDE SEQUENCE [LARGE SCALE GENOMIC DNA]</scope>
    <source>
        <strain evidence="2">M34/99</strain>
    </source>
</reference>
<comment type="caution">
    <text evidence="2">The sequence shown here is derived from an EMBL/GenBank/DDBJ whole genome shotgun (WGS) entry which is preliminary data.</text>
</comment>
<dbReference type="EMBL" id="MCRM02000015">
    <property type="protein sequence ID" value="PNV74352.1"/>
    <property type="molecule type" value="Genomic_DNA"/>
</dbReference>
<proteinExistence type="predicted"/>